<evidence type="ECO:0000313" key="3">
    <source>
        <dbReference type="Proteomes" id="UP001150259"/>
    </source>
</evidence>
<name>A0ABT5GK22_9MICO</name>
<evidence type="ECO:0000256" key="1">
    <source>
        <dbReference type="SAM" id="MobiDB-lite"/>
    </source>
</evidence>
<protein>
    <submittedName>
        <fullName evidence="2">Antitoxin</fullName>
    </submittedName>
</protein>
<organism evidence="2 3">
    <name type="scientific">Intrasporangium calvum</name>
    <dbReference type="NCBI Taxonomy" id="53358"/>
    <lineage>
        <taxon>Bacteria</taxon>
        <taxon>Bacillati</taxon>
        <taxon>Actinomycetota</taxon>
        <taxon>Actinomycetes</taxon>
        <taxon>Micrococcales</taxon>
        <taxon>Intrasporangiaceae</taxon>
        <taxon>Intrasporangium</taxon>
    </lineage>
</organism>
<dbReference type="InterPro" id="IPR028037">
    <property type="entry name" value="Antitoxin_Rv0909/MT0933"/>
</dbReference>
<dbReference type="Pfam" id="PF14013">
    <property type="entry name" value="MT0933_antitox"/>
    <property type="match status" value="1"/>
</dbReference>
<sequence>MTGWIDKAKDFIKGHPEQAKDALQKAEDLINERTGGKYAEHVDQGSDAIGEHLGLPPDAEDAAPVPEPVPAPVPEPEPAPVPEAEPATTPASDEPAQGDTTLGDPPPTRS</sequence>
<dbReference type="Proteomes" id="UP001150259">
    <property type="component" value="Unassembled WGS sequence"/>
</dbReference>
<evidence type="ECO:0000313" key="2">
    <source>
        <dbReference type="EMBL" id="MDC5698507.1"/>
    </source>
</evidence>
<gene>
    <name evidence="2" type="ORF">OO014_14710</name>
</gene>
<reference evidence="2 3" key="1">
    <citation type="submission" date="2022-11" db="EMBL/GenBank/DDBJ databases">
        <title>Anaerobic phenanthrene biodegradation by a DNRA strain PheN6.</title>
        <authorList>
            <person name="Zhang Z."/>
        </authorList>
    </citation>
    <scope>NUCLEOTIDE SEQUENCE [LARGE SCALE GENOMIC DNA]</scope>
    <source>
        <strain evidence="2 3">PheN6</strain>
    </source>
</reference>
<feature type="region of interest" description="Disordered" evidence="1">
    <location>
        <begin position="41"/>
        <end position="110"/>
    </location>
</feature>
<feature type="compositionally biased region" description="Low complexity" evidence="1">
    <location>
        <begin position="84"/>
        <end position="95"/>
    </location>
</feature>
<accession>A0ABT5GK22</accession>
<comment type="caution">
    <text evidence="2">The sequence shown here is derived from an EMBL/GenBank/DDBJ whole genome shotgun (WGS) entry which is preliminary data.</text>
</comment>
<proteinExistence type="predicted"/>
<dbReference type="EMBL" id="JAPFQL010000070">
    <property type="protein sequence ID" value="MDC5698507.1"/>
    <property type="molecule type" value="Genomic_DNA"/>
</dbReference>
<keyword evidence="3" id="KW-1185">Reference proteome</keyword>
<feature type="compositionally biased region" description="Pro residues" evidence="1">
    <location>
        <begin position="65"/>
        <end position="83"/>
    </location>
</feature>
<dbReference type="RefSeq" id="WP_272463080.1">
    <property type="nucleotide sequence ID" value="NZ_JAPFQL010000070.1"/>
</dbReference>